<feature type="region of interest" description="Disordered" evidence="1">
    <location>
        <begin position="1"/>
        <end position="31"/>
    </location>
</feature>
<evidence type="ECO:0000256" key="1">
    <source>
        <dbReference type="SAM" id="MobiDB-lite"/>
    </source>
</evidence>
<reference evidence="2 3" key="1">
    <citation type="submission" date="2016-03" db="EMBL/GenBank/DDBJ databases">
        <authorList>
            <person name="Ploux O."/>
        </authorList>
    </citation>
    <scope>NUCLEOTIDE SEQUENCE [LARGE SCALE GENOMIC DNA]</scope>
    <source>
        <strain evidence="2 3">UAMH 11012</strain>
    </source>
</reference>
<evidence type="ECO:0000313" key="2">
    <source>
        <dbReference type="EMBL" id="CZR64821.1"/>
    </source>
</evidence>
<accession>A0A1L7XIG9</accession>
<dbReference type="Proteomes" id="UP000184330">
    <property type="component" value="Unassembled WGS sequence"/>
</dbReference>
<protein>
    <submittedName>
        <fullName evidence="2">Uncharacterized protein</fullName>
    </submittedName>
</protein>
<proteinExistence type="predicted"/>
<dbReference type="AlphaFoldDB" id="A0A1L7XIG9"/>
<sequence>MCGKNRSRRGGGCHGRRWNNNNNLPLAPGQAPVVGYERRPGLFGMIAQQMAQKRDAKQQQQNMTYDQKPMYAQREEVFELEKMVEERKAQQYWDDKNAERMGMNASVGQARVGQGVDHVDVRQSWMQNENNRLSRVSVGTELPSYGQAMKQ</sequence>
<keyword evidence="3" id="KW-1185">Reference proteome</keyword>
<evidence type="ECO:0000313" key="3">
    <source>
        <dbReference type="Proteomes" id="UP000184330"/>
    </source>
</evidence>
<name>A0A1L7XIG9_9HELO</name>
<gene>
    <name evidence="2" type="ORF">PAC_14720</name>
</gene>
<feature type="compositionally biased region" description="Basic residues" evidence="1">
    <location>
        <begin position="1"/>
        <end position="17"/>
    </location>
</feature>
<dbReference type="OrthoDB" id="3560098at2759"/>
<organism evidence="2 3">
    <name type="scientific">Phialocephala subalpina</name>
    <dbReference type="NCBI Taxonomy" id="576137"/>
    <lineage>
        <taxon>Eukaryota</taxon>
        <taxon>Fungi</taxon>
        <taxon>Dikarya</taxon>
        <taxon>Ascomycota</taxon>
        <taxon>Pezizomycotina</taxon>
        <taxon>Leotiomycetes</taxon>
        <taxon>Helotiales</taxon>
        <taxon>Mollisiaceae</taxon>
        <taxon>Phialocephala</taxon>
        <taxon>Phialocephala fortinii species complex</taxon>
    </lineage>
</organism>
<dbReference type="EMBL" id="FJOG01000028">
    <property type="protein sequence ID" value="CZR64821.1"/>
    <property type="molecule type" value="Genomic_DNA"/>
</dbReference>